<organism evidence="1 2">
    <name type="scientific">Dryococelus australis</name>
    <dbReference type="NCBI Taxonomy" id="614101"/>
    <lineage>
        <taxon>Eukaryota</taxon>
        <taxon>Metazoa</taxon>
        <taxon>Ecdysozoa</taxon>
        <taxon>Arthropoda</taxon>
        <taxon>Hexapoda</taxon>
        <taxon>Insecta</taxon>
        <taxon>Pterygota</taxon>
        <taxon>Neoptera</taxon>
        <taxon>Polyneoptera</taxon>
        <taxon>Phasmatodea</taxon>
        <taxon>Verophasmatodea</taxon>
        <taxon>Anareolatae</taxon>
        <taxon>Phasmatidae</taxon>
        <taxon>Eurycanthinae</taxon>
        <taxon>Dryococelus</taxon>
    </lineage>
</organism>
<accession>A0ABQ9GQ00</accession>
<evidence type="ECO:0000313" key="2">
    <source>
        <dbReference type="Proteomes" id="UP001159363"/>
    </source>
</evidence>
<sequence length="1122" mass="124670">MLGTQLACPLYSKYTLRFKQYNEIGTECANLICTVQRYDGNTARLARRSDEALGVRVSVARIAPSLLDLGRGVPTGVHPTLNWKQRVQQLLRIVSSAFDACSAALQHVAEHIIEDGRHVLGDLECCTKLGLAFFSSLVFTGAFLRGPKGRNPKALGRGSETARQRELLLCVKWGSANQHSACTRNVRYMLLYCSVATGLPTNPARWYRLVLQGFGKVGSNRECTITPGLHVRRSRRTERAEEYISQSDVVLGSRASRAEIETNGIVAPVTSGEETLLVAVAGYYPPAAFTRGFRSWRGAAMLTGATRVRERERETHTHTHPLARVCVSLSLFRSHGARGTRARLTATAIVLRAYASVRRACGGPGSIPAAAIDVGRTARRVAGDTCPLHAVVQPMRAIEVSIKQRLNERAGEAGDPRENPLTDGIVRHDSHMRKSGDQARPGIEPAWYVVLFPYYAEAMNFPYSVGGYRLFTEKSALSKAPLKIYLHKRCVFFRLIDLPNGVLPNSVLPNGVLPNGRIHAISTSTEHQNVVKPSRNFQHAAETAEIFNVMLRVADVFHNKQEKRTTVKEAVGIAERRMEGARVCEAELVASSSHQTALGLVRSVARASLQYSSVLGSLTDMSAALLPRLDKLPYTSKNMAIGLFISDFASLVIEGILLERGDRQIVVSRWQPSVAPVSHPSVFFVRQLKATHNNPSSVDQSGQKNFSITTQQHELSRAERIVFNEYSHVQGKILQGVRPSVGPSKVKVRDIFDGLKDSKKSCPAVQWISRDRRTDWRVTDETDGCESTFTTRALSSILKVGRQKTIMSPAVASNIALGYFSKYLNPADEVSASTAVSQSPGMNTFSNVLPQHPMDIVYNEGGCKARALSVIFRWEHEKYTTARYAMYLLCSLRQERFSSIGWLQPSGKHKSMELSTFSAPVNDKAKKITPGYVHNLACQKKRLPIQLCLNRQLHFNTNIYTSAVAIPPLVAGVVSAFDRGTQDSATLTHYLYDSASNCILSRNLLAKYHCPNSWDCKVEVIVWWGAASTMAVHVEKPKSDGLDSWWLWIKEEDERGGKLELQQTAHLNTRNYMVIRIRREMAEFRAIEDEQRVDQWTGSLRLRVSNSEVSGWQGGLLDKMRE</sequence>
<comment type="caution">
    <text evidence="1">The sequence shown here is derived from an EMBL/GenBank/DDBJ whole genome shotgun (WGS) entry which is preliminary data.</text>
</comment>
<dbReference type="EMBL" id="JARBHB010000010">
    <property type="protein sequence ID" value="KAJ8874073.1"/>
    <property type="molecule type" value="Genomic_DNA"/>
</dbReference>
<gene>
    <name evidence="1" type="ORF">PR048_024914</name>
</gene>
<dbReference type="Proteomes" id="UP001159363">
    <property type="component" value="Chromosome 9"/>
</dbReference>
<reference evidence="1 2" key="1">
    <citation type="submission" date="2023-02" db="EMBL/GenBank/DDBJ databases">
        <title>LHISI_Scaffold_Assembly.</title>
        <authorList>
            <person name="Stuart O.P."/>
            <person name="Cleave R."/>
            <person name="Magrath M.J.L."/>
            <person name="Mikheyev A.S."/>
        </authorList>
    </citation>
    <scope>NUCLEOTIDE SEQUENCE [LARGE SCALE GENOMIC DNA]</scope>
    <source>
        <strain evidence="1">Daus_M_001</strain>
        <tissue evidence="1">Leg muscle</tissue>
    </source>
</reference>
<proteinExistence type="predicted"/>
<protein>
    <submittedName>
        <fullName evidence="1">Uncharacterized protein</fullName>
    </submittedName>
</protein>
<name>A0ABQ9GQ00_9NEOP</name>
<evidence type="ECO:0000313" key="1">
    <source>
        <dbReference type="EMBL" id="KAJ8874073.1"/>
    </source>
</evidence>
<keyword evidence="2" id="KW-1185">Reference proteome</keyword>